<dbReference type="InterPro" id="IPR019742">
    <property type="entry name" value="MacrogloblnA2_CS"/>
</dbReference>
<feature type="domain" description="Alpha-2-macroglobulin" evidence="8">
    <location>
        <begin position="761"/>
        <end position="851"/>
    </location>
</feature>
<dbReference type="Gene3D" id="1.50.10.20">
    <property type="match status" value="1"/>
</dbReference>
<keyword evidence="2" id="KW-0646">Protease inhibitor</keyword>
<feature type="compositionally biased region" description="Basic and acidic residues" evidence="5">
    <location>
        <begin position="127"/>
        <end position="144"/>
    </location>
</feature>
<dbReference type="SMART" id="SM01359">
    <property type="entry name" value="A2M_N_2"/>
    <property type="match status" value="1"/>
</dbReference>
<feature type="region of interest" description="Disordered" evidence="5">
    <location>
        <begin position="730"/>
        <end position="753"/>
    </location>
</feature>
<reference evidence="10" key="1">
    <citation type="journal article" date="2014" name="Aquaculture">
        <title>Alpha 2 macroglobulin gene and their expression in response to GFP tagged Vibrio parahaemolyticus and WSSV pathogens in Indian white shrimp Fenneropenaeus indicus.</title>
        <authorList>
            <person name="Shanthi S."/>
            <person name="Vaseeharan B."/>
        </authorList>
    </citation>
    <scope>NUCLEOTIDE SEQUENCE</scope>
</reference>
<dbReference type="PROSITE" id="PS00477">
    <property type="entry name" value="ALPHA_2_MACROGLOBULIN"/>
    <property type="match status" value="1"/>
</dbReference>
<feature type="chain" id="PRO_5003216560" evidence="6">
    <location>
        <begin position="27"/>
        <end position="1532"/>
    </location>
</feature>
<organism evidence="10">
    <name type="scientific">Penaeus indicus</name>
    <name type="common">Indian white prawn</name>
    <name type="synonym">Fenneropenaeus indicus</name>
    <dbReference type="NCBI Taxonomy" id="29960"/>
    <lineage>
        <taxon>Eukaryota</taxon>
        <taxon>Metazoa</taxon>
        <taxon>Ecdysozoa</taxon>
        <taxon>Arthropoda</taxon>
        <taxon>Crustacea</taxon>
        <taxon>Multicrustacea</taxon>
        <taxon>Malacostraca</taxon>
        <taxon>Eumalacostraca</taxon>
        <taxon>Eucarida</taxon>
        <taxon>Decapoda</taxon>
        <taxon>Dendrobranchiata</taxon>
        <taxon>Penaeoidea</taxon>
        <taxon>Penaeidae</taxon>
        <taxon>Penaeus</taxon>
    </lineage>
</organism>
<dbReference type="InterPro" id="IPR036595">
    <property type="entry name" value="A-macroglobulin_rcpt-bd_sf"/>
</dbReference>
<dbReference type="Pfam" id="PF07677">
    <property type="entry name" value="A2M_recep"/>
    <property type="match status" value="1"/>
</dbReference>
<dbReference type="Gene3D" id="2.60.120.1540">
    <property type="match status" value="1"/>
</dbReference>
<dbReference type="Gene3D" id="2.20.130.20">
    <property type="match status" value="1"/>
</dbReference>
<dbReference type="Pfam" id="PF07678">
    <property type="entry name" value="TED_complement"/>
    <property type="match status" value="1"/>
</dbReference>
<dbReference type="InterPro" id="IPR011626">
    <property type="entry name" value="Alpha-macroglobulin_TED"/>
</dbReference>
<evidence type="ECO:0000259" key="7">
    <source>
        <dbReference type="SMART" id="SM01359"/>
    </source>
</evidence>
<evidence type="ECO:0000256" key="1">
    <source>
        <dbReference type="ARBA" id="ARBA00010952"/>
    </source>
</evidence>
<protein>
    <submittedName>
        <fullName evidence="10">Alpha 2-macroglobulin</fullName>
    </submittedName>
</protein>
<keyword evidence="6" id="KW-0732">Signal</keyword>
<dbReference type="Pfam" id="PF17791">
    <property type="entry name" value="MG3"/>
    <property type="match status" value="1"/>
</dbReference>
<dbReference type="Pfam" id="PF07703">
    <property type="entry name" value="A2M_BRD"/>
    <property type="match status" value="1"/>
</dbReference>
<evidence type="ECO:0000259" key="8">
    <source>
        <dbReference type="SMART" id="SM01360"/>
    </source>
</evidence>
<dbReference type="Pfam" id="PF00207">
    <property type="entry name" value="A2M"/>
    <property type="match status" value="1"/>
</dbReference>
<dbReference type="SUPFAM" id="SSF48239">
    <property type="entry name" value="Terpenoid cyclases/Protein prenyltransferases"/>
    <property type="match status" value="1"/>
</dbReference>
<dbReference type="GO" id="GO:0004867">
    <property type="term" value="F:serine-type endopeptidase inhibitor activity"/>
    <property type="evidence" value="ECO:0007669"/>
    <property type="project" value="UniProtKB-KW"/>
</dbReference>
<sequence length="1532" mass="170609">METASLPAAMRATCLWLLMALGACDGSYVITTPRQWITGETSAGVRERAERGRSGREIRRAGPDDDGSRDAEGGEERDHPAKMLGYHCVPGAGGPARDLLRGDPSRSRPLRRQAAERPFACGRRGLRGHEGHQAAEEQEPDLRADGQVPLPARTGGQVQDTYRLRMEGIRVQGRVPRSMGDVAVADSHRAVEGRRQLGRPRPPIEEAGFPAGCRARGGHLHHQRAQRRQDAQHQDLKVREYVLPRFEVEVTPPKYMLGTDDRFNFRACANYTYGQPVKGKMTLEVSNNERRRCLSKYKRTVLVTGCHDNEVTAEELRLMDCSVYSVRATATTEEEGTGITFNATARERVRRTAVTLRGVREDAYKKPNLPYVLRVQAYLPDNTPAPGLPIEVCYAGRRRNRTSDAEGKIIAVVLSGNHRIIMSTLNSRAEMRASVFSKNLEHSRIYFSPSNSALQIQVPEESISCTSGKHKRYLIDIMYSANNTASTRLNCQIIARGKVQKWWSVRVEFKPAQGPYDTQQLVEDPYTPAHPIVTGVVRVPITITTPTSAPSTRDDGEVVSDAAELKVDSCLLYETRLTWETPKEQGGEKTTLSLQARGDALCSVGVVDKSAELLNPDPDPIRQERVIVYLGDYKIYPWINSQIDDTKYCERKIFRQGGVQQDSGPGTEDILPPNRRRYYSEYVDSLRMFSDSGLYVFSDLTLETRPCEEDVWDFYDRPADGGPVYANIPTSAMGPDREFDEPDLSDSGAKENRPRTRFPETWLWDIVVVPSSGVLSQSVTLPDTITEWVGKAVCAHPEVGVGLSEKVSITAFTPFFTDLTIPPSVKRGEILPVKISVFNYLEQHLKVTVHLLETPEYELVEDPSPRGVGKRKSACVAPQDKVVHVIKIRPLARLGNVNLTVSAFTDTSGGSSCGVGRPVQRRDTLIKPIKDVEAEGFLREKTFTKYVCANEMIVQFEIDGSEPDSAVLWELSPPADIVPDSARGWVTVVGDLLALSALQNLGFLIRMPSGCGEQNMINFAPNVYMMQYLTATKQNTPESTEKLLRFMKLGYQRELLYLRSNGSCSAFGNADDSGSTWLTAFVLKSFVQAKAFIYIDDSSLNRTRVWLMDSELDRSGCVIQVGKVFSKGLKGGLQGKGSPVPLTAYVLIALLEAGAPADAPIVLQTTRCVLGDMTRDPYTIALTAYALALAGHPRYTAVLLQLLELAVEDDEGMYWEVQRMFYRSNSLAVESDTAGYAIMAMMANPERYLLDARKIVKWITTKRRGYGGFYSTQDTIVALQALASYETNTYEGKLDVVATVTSFSFRESEKVQQARSQQFQQSQKLQYKRPVPTVGNLVHEFIINEDSKLLQQQVSLPDFPTYVKISMEGQGCAVMQAELRYNVPVAEPSDAFSLKVDGGNAPGRDCARKRIRACSAYILIVEYIEYSSSDGEWNMAVIEVNLISGFIPVKDDLKAVVRRNPKVIKRYEVDGSKVSFYIEEFTAEEVCVAFNILREVEVENTKPGTVVVYDYYEPDFAVSTTLADFPYVEGCD</sequence>
<evidence type="ECO:0000259" key="9">
    <source>
        <dbReference type="SMART" id="SM01361"/>
    </source>
</evidence>
<dbReference type="InterPro" id="IPR014756">
    <property type="entry name" value="Ig_E-set"/>
</dbReference>
<evidence type="ECO:0000256" key="4">
    <source>
        <dbReference type="ARBA" id="ARBA00023157"/>
    </source>
</evidence>
<dbReference type="InterPro" id="IPR013783">
    <property type="entry name" value="Ig-like_fold"/>
</dbReference>
<keyword evidence="4" id="KW-1015">Disulfide bond</keyword>
<evidence type="ECO:0000313" key="10">
    <source>
        <dbReference type="EMBL" id="ADT91769.1"/>
    </source>
</evidence>
<accession>E7D084</accession>
<dbReference type="SUPFAM" id="SSF49410">
    <property type="entry name" value="Alpha-macroglobulin receptor domain"/>
    <property type="match status" value="1"/>
</dbReference>
<dbReference type="SMART" id="SM01419">
    <property type="entry name" value="Thiol-ester_cl"/>
    <property type="match status" value="1"/>
</dbReference>
<dbReference type="InterPro" id="IPR009048">
    <property type="entry name" value="A-macroglobulin_rcpt-bd"/>
</dbReference>
<dbReference type="SUPFAM" id="SSF81296">
    <property type="entry name" value="E set domains"/>
    <property type="match status" value="1"/>
</dbReference>
<name>E7D084_PENIN</name>
<dbReference type="InterPro" id="IPR008930">
    <property type="entry name" value="Terpenoid_cyclase/PrenylTrfase"/>
</dbReference>
<dbReference type="Gene3D" id="2.60.40.1940">
    <property type="match status" value="1"/>
</dbReference>
<evidence type="ECO:0000256" key="6">
    <source>
        <dbReference type="SAM" id="SignalP"/>
    </source>
</evidence>
<dbReference type="EMBL" id="HM992835">
    <property type="protein sequence ID" value="ADT91769.1"/>
    <property type="molecule type" value="mRNA"/>
</dbReference>
<feature type="signal peptide" evidence="6">
    <location>
        <begin position="1"/>
        <end position="26"/>
    </location>
</feature>
<feature type="region of interest" description="Disordered" evidence="5">
    <location>
        <begin position="41"/>
        <end position="154"/>
    </location>
</feature>
<dbReference type="SMART" id="SM01361">
    <property type="entry name" value="A2M_recep"/>
    <property type="match status" value="1"/>
</dbReference>
<keyword evidence="3" id="KW-0722">Serine protease inhibitor</keyword>
<dbReference type="InterPro" id="IPR011625">
    <property type="entry name" value="A2M_N_BRD"/>
</dbReference>
<evidence type="ECO:0000256" key="3">
    <source>
        <dbReference type="ARBA" id="ARBA00022900"/>
    </source>
</evidence>
<dbReference type="Gene3D" id="2.60.40.10">
    <property type="entry name" value="Immunoglobulins"/>
    <property type="match status" value="1"/>
</dbReference>
<dbReference type="PANTHER" id="PTHR11412">
    <property type="entry name" value="MACROGLOBULIN / COMPLEMENT"/>
    <property type="match status" value="1"/>
</dbReference>
<feature type="domain" description="Alpha-macroglobulin receptor-binding" evidence="9">
    <location>
        <begin position="1434"/>
        <end position="1522"/>
    </location>
</feature>
<dbReference type="GO" id="GO:0005615">
    <property type="term" value="C:extracellular space"/>
    <property type="evidence" value="ECO:0007669"/>
    <property type="project" value="InterPro"/>
</dbReference>
<dbReference type="InterPro" id="IPR001599">
    <property type="entry name" value="Macroglobln_a2"/>
</dbReference>
<evidence type="ECO:0000256" key="5">
    <source>
        <dbReference type="SAM" id="MobiDB-lite"/>
    </source>
</evidence>
<feature type="domain" description="Alpha-2-macroglobulin bait region" evidence="7">
    <location>
        <begin position="454"/>
        <end position="614"/>
    </location>
</feature>
<dbReference type="InterPro" id="IPR050473">
    <property type="entry name" value="A2M/Complement_sys"/>
</dbReference>
<dbReference type="InterPro" id="IPR047565">
    <property type="entry name" value="Alpha-macroglob_thiol-ester_cl"/>
</dbReference>
<proteinExistence type="evidence at transcript level"/>
<dbReference type="SMART" id="SM01360">
    <property type="entry name" value="A2M"/>
    <property type="match status" value="1"/>
</dbReference>
<dbReference type="PANTHER" id="PTHR11412:SF171">
    <property type="entry name" value="PREGNANCY ZONE PROTEIN-LIKE PROTEIN"/>
    <property type="match status" value="1"/>
</dbReference>
<comment type="similarity">
    <text evidence="1">Belongs to the protease inhibitor I39 (alpha-2-macroglobulin) family.</text>
</comment>
<feature type="compositionally biased region" description="Basic and acidic residues" evidence="5">
    <location>
        <begin position="45"/>
        <end position="81"/>
    </location>
</feature>
<dbReference type="Gene3D" id="2.60.40.690">
    <property type="entry name" value="Alpha-macroglobulin, receptor-binding domain"/>
    <property type="match status" value="1"/>
</dbReference>
<dbReference type="InterPro" id="IPR041555">
    <property type="entry name" value="MG3"/>
</dbReference>
<evidence type="ECO:0000256" key="2">
    <source>
        <dbReference type="ARBA" id="ARBA00022690"/>
    </source>
</evidence>